<feature type="chain" id="PRO_5009029572" evidence="1">
    <location>
        <begin position="23"/>
        <end position="476"/>
    </location>
</feature>
<keyword evidence="1" id="KW-0547">Nucleotide-binding</keyword>
<dbReference type="GO" id="GO:0016787">
    <property type="term" value="F:hydrolase activity"/>
    <property type="evidence" value="ECO:0007669"/>
    <property type="project" value="UniProtKB-KW"/>
</dbReference>
<keyword evidence="1" id="KW-0732">Signal</keyword>
<gene>
    <name evidence="3" type="ORF">SAMN05421877_10559</name>
</gene>
<protein>
    <submittedName>
        <fullName evidence="3">2',3'-cyclic-nucleotide 2'-phosphodiesterase/5'-or 3'-nucleotidase, 5'-nucleotidase family</fullName>
    </submittedName>
</protein>
<dbReference type="InterPro" id="IPR029052">
    <property type="entry name" value="Metallo-depent_PP-like"/>
</dbReference>
<feature type="domain" description="5'-Nucleotidase C-terminal" evidence="2">
    <location>
        <begin position="299"/>
        <end position="429"/>
    </location>
</feature>
<evidence type="ECO:0000259" key="2">
    <source>
        <dbReference type="Pfam" id="PF02872"/>
    </source>
</evidence>
<dbReference type="PANTHER" id="PTHR11575">
    <property type="entry name" value="5'-NUCLEOTIDASE-RELATED"/>
    <property type="match status" value="1"/>
</dbReference>
<dbReference type="GO" id="GO:0000166">
    <property type="term" value="F:nucleotide binding"/>
    <property type="evidence" value="ECO:0007669"/>
    <property type="project" value="UniProtKB-KW"/>
</dbReference>
<accession>A0A1H5XP24</accession>
<dbReference type="GO" id="GO:0009166">
    <property type="term" value="P:nucleotide catabolic process"/>
    <property type="evidence" value="ECO:0007669"/>
    <property type="project" value="InterPro"/>
</dbReference>
<dbReference type="PRINTS" id="PR01607">
    <property type="entry name" value="APYRASEFAMLY"/>
</dbReference>
<feature type="signal peptide" evidence="1">
    <location>
        <begin position="1"/>
        <end position="22"/>
    </location>
</feature>
<name>A0A1H5XP24_9SPHI</name>
<organism evidence="3 4">
    <name type="scientific">Sphingobacterium lactis</name>
    <dbReference type="NCBI Taxonomy" id="797291"/>
    <lineage>
        <taxon>Bacteria</taxon>
        <taxon>Pseudomonadati</taxon>
        <taxon>Bacteroidota</taxon>
        <taxon>Sphingobacteriia</taxon>
        <taxon>Sphingobacteriales</taxon>
        <taxon>Sphingobacteriaceae</taxon>
        <taxon>Sphingobacterium</taxon>
    </lineage>
</organism>
<dbReference type="InterPro" id="IPR036907">
    <property type="entry name" value="5'-Nucleotdase_C_sf"/>
</dbReference>
<dbReference type="OrthoDB" id="9801679at2"/>
<dbReference type="Gene3D" id="3.90.780.10">
    <property type="entry name" value="5'-Nucleotidase, C-terminal domain"/>
    <property type="match status" value="1"/>
</dbReference>
<dbReference type="Proteomes" id="UP000236731">
    <property type="component" value="Unassembled WGS sequence"/>
</dbReference>
<dbReference type="Gene3D" id="3.60.21.10">
    <property type="match status" value="1"/>
</dbReference>
<evidence type="ECO:0000313" key="3">
    <source>
        <dbReference type="EMBL" id="SEG13120.1"/>
    </source>
</evidence>
<dbReference type="AlphaFoldDB" id="A0A1H5XP24"/>
<dbReference type="EMBL" id="FNUT01000005">
    <property type="protein sequence ID" value="SEG13120.1"/>
    <property type="molecule type" value="Genomic_DNA"/>
</dbReference>
<keyword evidence="1" id="KW-0378">Hydrolase</keyword>
<dbReference type="SUPFAM" id="SSF56300">
    <property type="entry name" value="Metallo-dependent phosphatases"/>
    <property type="match status" value="1"/>
</dbReference>
<comment type="similarity">
    <text evidence="1">Belongs to the 5'-nucleotidase family.</text>
</comment>
<proteinExistence type="inferred from homology"/>
<sequence length="476" mass="53077">MNSIWRAILLLLALLTAHVALPQQPQLLYFTDAHQLYALDDVPGGRGGVARLKYIVDRYRQDNPQLLTIHGGDFVGGVLYGGLSKGKHMVQALNRIPVDIFNFGQHEFDYGVDHLQSLITAAKGQFFTSNLIQPDGTPIFGLPKSLVKEIQGQQFLFIGLTDQMNTTKQDPRIQAEDIHVAVESFFRQQADKAFDQVIVLSQMDLQKNRELVRRFPQITLVLTEELHEYDTQIDYVGQVPIVATAGNMSSVAAITFSDAGRPSIAIIALDSTIRQDPQMLRWETEERAAVDALLGERLGHLQVALAVDQGRTGESLAGNLITDAMQSFYKTDIALIDGNGIRNAVDSGDFTLEKARQLLPFGNKIVVVRMAGKDLKAFISSQLLAAKPKVMQVAGMRYQWDKRNNQVLFPTLSDEEQYTVAMNDYNFGKLDVPVDVLVGAESPSALEDFDVLKRYVQKHQVIRPVLSKRITIIEKD</sequence>
<dbReference type="InterPro" id="IPR006179">
    <property type="entry name" value="5_nucleotidase/apyrase"/>
</dbReference>
<dbReference type="SUPFAM" id="SSF55816">
    <property type="entry name" value="5'-nucleotidase (syn. UDP-sugar hydrolase), C-terminal domain"/>
    <property type="match status" value="1"/>
</dbReference>
<keyword evidence="4" id="KW-1185">Reference proteome</keyword>
<dbReference type="RefSeq" id="WP_103905983.1">
    <property type="nucleotide sequence ID" value="NZ_CP049246.1"/>
</dbReference>
<reference evidence="4" key="1">
    <citation type="submission" date="2016-10" db="EMBL/GenBank/DDBJ databases">
        <authorList>
            <person name="Varghese N."/>
            <person name="Submissions S."/>
        </authorList>
    </citation>
    <scope>NUCLEOTIDE SEQUENCE [LARGE SCALE GENOMIC DNA]</scope>
    <source>
        <strain evidence="4">DSM 22361</strain>
    </source>
</reference>
<evidence type="ECO:0000313" key="4">
    <source>
        <dbReference type="Proteomes" id="UP000236731"/>
    </source>
</evidence>
<dbReference type="Pfam" id="PF02872">
    <property type="entry name" value="5_nucleotid_C"/>
    <property type="match status" value="1"/>
</dbReference>
<evidence type="ECO:0000256" key="1">
    <source>
        <dbReference type="RuleBase" id="RU362119"/>
    </source>
</evidence>
<dbReference type="InterPro" id="IPR008334">
    <property type="entry name" value="5'-Nucleotdase_C"/>
</dbReference>
<dbReference type="PANTHER" id="PTHR11575:SF24">
    <property type="entry name" value="5'-NUCLEOTIDASE"/>
    <property type="match status" value="1"/>
</dbReference>